<dbReference type="Gene3D" id="2.60.120.260">
    <property type="entry name" value="Galactose-binding domain-like"/>
    <property type="match status" value="1"/>
</dbReference>
<dbReference type="Gene3D" id="2.10.10.20">
    <property type="entry name" value="Carbohydrate-binding module superfamily 5/12"/>
    <property type="match status" value="1"/>
</dbReference>
<dbReference type="EMBL" id="AP024702">
    <property type="protein sequence ID" value="BCX47982.1"/>
    <property type="molecule type" value="Genomic_DNA"/>
</dbReference>
<dbReference type="SUPFAM" id="SSF52266">
    <property type="entry name" value="SGNH hydrolase"/>
    <property type="match status" value="1"/>
</dbReference>
<dbReference type="RefSeq" id="WP_338690495.1">
    <property type="nucleotide sequence ID" value="NZ_AP024702.1"/>
</dbReference>
<accession>A0ABN6H306</accession>
<organism evidence="3 4">
    <name type="scientific">Haloferula helveola</name>
    <dbReference type="NCBI Taxonomy" id="490095"/>
    <lineage>
        <taxon>Bacteria</taxon>
        <taxon>Pseudomonadati</taxon>
        <taxon>Verrucomicrobiota</taxon>
        <taxon>Verrucomicrobiia</taxon>
        <taxon>Verrucomicrobiales</taxon>
        <taxon>Verrucomicrobiaceae</taxon>
        <taxon>Haloferula</taxon>
    </lineage>
</organism>
<reference evidence="3 4" key="1">
    <citation type="submission" date="2021-06" db="EMBL/GenBank/DDBJ databases">
        <title>Complete genome of Haloferula helveola possessing various polysaccharide degrading enzymes.</title>
        <authorList>
            <person name="Takami H."/>
            <person name="Huang C."/>
            <person name="Hamasaki K."/>
        </authorList>
    </citation>
    <scope>NUCLEOTIDE SEQUENCE [LARGE SCALE GENOMIC DNA]</scope>
    <source>
        <strain evidence="3 4">CN-1</strain>
    </source>
</reference>
<feature type="compositionally biased region" description="Acidic residues" evidence="1">
    <location>
        <begin position="692"/>
        <end position="701"/>
    </location>
</feature>
<feature type="compositionally biased region" description="Polar residues" evidence="1">
    <location>
        <begin position="735"/>
        <end position="753"/>
    </location>
</feature>
<feature type="compositionally biased region" description="Acidic residues" evidence="1">
    <location>
        <begin position="721"/>
        <end position="732"/>
    </location>
</feature>
<feature type="signal peptide" evidence="2">
    <location>
        <begin position="1"/>
        <end position="22"/>
    </location>
</feature>
<name>A0ABN6H306_9BACT</name>
<dbReference type="Proteomes" id="UP001374893">
    <property type="component" value="Chromosome"/>
</dbReference>
<feature type="region of interest" description="Disordered" evidence="1">
    <location>
        <begin position="687"/>
        <end position="761"/>
    </location>
</feature>
<gene>
    <name evidence="3" type="ORF">HAHE_18900</name>
</gene>
<feature type="chain" id="PRO_5046215538" evidence="2">
    <location>
        <begin position="23"/>
        <end position="1355"/>
    </location>
</feature>
<protein>
    <submittedName>
        <fullName evidence="3">Cell wall associated biofilm protein</fullName>
    </submittedName>
</protein>
<evidence type="ECO:0000256" key="1">
    <source>
        <dbReference type="SAM" id="MobiDB-lite"/>
    </source>
</evidence>
<proteinExistence type="predicted"/>
<evidence type="ECO:0000313" key="3">
    <source>
        <dbReference type="EMBL" id="BCX47982.1"/>
    </source>
</evidence>
<feature type="region of interest" description="Disordered" evidence="1">
    <location>
        <begin position="1221"/>
        <end position="1243"/>
    </location>
</feature>
<sequence length="1355" mass="141440">MISPRFALAVAAATVMFTSVQANGQLVTTTVTASQDKNNYGGTLSDLISGEEMTKPTANDPSTWTTTTNNYADGWNQQGKLSGAANGKIAWVVIDLGAEVAGLEEAYFWAWRHSSSASNNVNAYNLYLATSPTVAPPAATTTITDYDFASGGWTQFGGTRTMPNKGASPAAAEEVVSLGGATARYIGMEILSNDGGNWVGFHEVAITQGVVDTDPPTLAVADIVDDQAGAGVTENTVVTYTLTFSEDMNEATVEPADFSNVGSAPISVGSILETAPGVFDVEVTPTGTGTLQLQVPAGATMTDVAGNPLDTGAAIVDAETITVTSDTTAPTLASVDIVDDQGGGTVAVNSVVVYTVSFSEDIDETTVSDADFDNAGTSTIAFGAITEVTPGEFTVEVTPTTTGSLQLRVPVSASIEDTVGNLLDNDPAILDDTTLTVEIATSSLVAITGITGSHGGDQYANGLVSLNNGSGIDASVDPDDPETWSFDGAAYQDEWMGTFLKVGGVVTPGLNGKVAWTCLDFGSGQALGTLYLFNTNYSSGVSGTDSFNIYYANAPGVALPTPPVKGTAAVTGLSPQGDYDFSGGGWTLFNATGPLSATQADVTAVDLPGVTARYLAIEILSNHGDGAQGGRVGFDEVAVTTAPPDTDLDGLPDEYELANTTPPSTTSLDPAVDLEPDGLTTYEEFLIGTDPNDADTDDDTLNDGPEMLGVGSRPPTNPLEADTDGDGLDDLVETGTGSYVSTSDTGTDPTSADTDADGLGDAVETNTGVLVSLTETGTNPFLADSDADGAEDWYEVAIIDVDPVVGPLPNSPNDPGLKPIIGYPLPDPDPADTGVTDKPVKVYIMSGQSNMVGFGQINGTKPGTLVTVTGAESKFPNLVASGGGWTTRNDVKYRGVVSDTGNGNLRPDVASDSIGPEIGFGYVMGWYHDEPVLLIKSSIGNRSLMWDYAPPTTPSFDYTDGLTYAGYGQSPRNWDTATGGPSPYVWYAGKQFDDCFVAESEMAFGPWIDGSAYQASGNIGTQVRHNGVEYQCTVNHTASAATEPGAGADWATVWKVFTIFNAADVLDNFGTEYGDWAAQGYEIAGFVWWQGYSDRGEPAATRYRENMARFIKQIRIYYENRYPGKGAGAAPFVLATLAADGGWSNTQPLDAAVAQAQLDVDGDAGIYPEFAGNVKTMEARGFWRDASESPNSQGFHYNWNAETYMLAGDALARGMIELQENGTPPGNPYDTWSGGEPAESDTNGDGVENAVAWALGAASPYLDATGLLPTFDNSDPTYFTYTFNRLDVANSNATITVEYGNDLVGWTAAADDGDNVIINVTDGSPSDTVEVSLKRSTLTADARLFVRLKVLVPGS</sequence>
<dbReference type="InterPro" id="IPR036514">
    <property type="entry name" value="SGNH_hydro_sf"/>
</dbReference>
<keyword evidence="4" id="KW-1185">Reference proteome</keyword>
<evidence type="ECO:0000313" key="4">
    <source>
        <dbReference type="Proteomes" id="UP001374893"/>
    </source>
</evidence>
<dbReference type="Gene3D" id="3.40.50.1110">
    <property type="entry name" value="SGNH hydrolase"/>
    <property type="match status" value="1"/>
</dbReference>
<keyword evidence="2" id="KW-0732">Signal</keyword>
<evidence type="ECO:0000256" key="2">
    <source>
        <dbReference type="SAM" id="SignalP"/>
    </source>
</evidence>